<proteinExistence type="predicted"/>
<dbReference type="AlphaFoldDB" id="A0A3Q9JAE6"/>
<protein>
    <submittedName>
        <fullName evidence="3">Uncharacterized protein</fullName>
    </submittedName>
</protein>
<feature type="transmembrane region" description="Helical" evidence="2">
    <location>
        <begin position="36"/>
        <end position="55"/>
    </location>
</feature>
<accession>A0A3Q9JAE6</accession>
<reference evidence="3 4" key="1">
    <citation type="submission" date="2018-08" db="EMBL/GenBank/DDBJ databases">
        <title>Microbacterium oxydans strain HG3.</title>
        <authorList>
            <person name="ORTET P."/>
        </authorList>
    </citation>
    <scope>NUCLEOTIDE SEQUENCE [LARGE SCALE GENOMIC DNA]</scope>
    <source>
        <strain evidence="3 4">HG3</strain>
    </source>
</reference>
<evidence type="ECO:0000256" key="2">
    <source>
        <dbReference type="SAM" id="Phobius"/>
    </source>
</evidence>
<dbReference type="KEGG" id="moy:CVS54_03227"/>
<organism evidence="3 4">
    <name type="scientific">Microbacterium oxydans</name>
    <dbReference type="NCBI Taxonomy" id="82380"/>
    <lineage>
        <taxon>Bacteria</taxon>
        <taxon>Bacillati</taxon>
        <taxon>Actinomycetota</taxon>
        <taxon>Actinomycetes</taxon>
        <taxon>Micrococcales</taxon>
        <taxon>Microbacteriaceae</taxon>
        <taxon>Microbacterium</taxon>
    </lineage>
</organism>
<gene>
    <name evidence="3" type="ORF">CVS54_03227</name>
</gene>
<evidence type="ECO:0000256" key="1">
    <source>
        <dbReference type="SAM" id="MobiDB-lite"/>
    </source>
</evidence>
<feature type="region of interest" description="Disordered" evidence="1">
    <location>
        <begin position="78"/>
        <end position="112"/>
    </location>
</feature>
<evidence type="ECO:0000313" key="4">
    <source>
        <dbReference type="Proteomes" id="UP000274841"/>
    </source>
</evidence>
<dbReference type="EMBL" id="CP031422">
    <property type="protein sequence ID" value="AZS41866.1"/>
    <property type="molecule type" value="Genomic_DNA"/>
</dbReference>
<dbReference type="Proteomes" id="UP000274841">
    <property type="component" value="Chromosome"/>
</dbReference>
<evidence type="ECO:0000313" key="3">
    <source>
        <dbReference type="EMBL" id="AZS41866.1"/>
    </source>
</evidence>
<keyword evidence="2" id="KW-0812">Transmembrane</keyword>
<keyword evidence="2" id="KW-0472">Membrane</keyword>
<keyword evidence="2" id="KW-1133">Transmembrane helix</keyword>
<sequence>MNVRWRRAVVITLIVVAFALLWAAVAFEWLTEAGIIWGLALVVIAFAVLAVVAAFRKRPRPEPSDQLSASDEYSDLYLGRQKRVQPRRDVRETSQIGDGLPPDPLAIRNQND</sequence>
<name>A0A3Q9JAE6_9MICO</name>